<dbReference type="SUPFAM" id="SSF48334">
    <property type="entry name" value="DNA repair protein MutS, domain III"/>
    <property type="match status" value="1"/>
</dbReference>
<dbReference type="Gene3D" id="3.40.1170.10">
    <property type="entry name" value="DNA repair protein MutS, domain I"/>
    <property type="match status" value="1"/>
</dbReference>
<dbReference type="InterPro" id="IPR027417">
    <property type="entry name" value="P-loop_NTPase"/>
</dbReference>
<protein>
    <recommendedName>
        <fullName evidence="9">DNA mismatch repair proteins mutS family domain-containing protein</fullName>
    </recommendedName>
</protein>
<dbReference type="InterPro" id="IPR045076">
    <property type="entry name" value="MutS"/>
</dbReference>
<dbReference type="InterPro" id="IPR007695">
    <property type="entry name" value="DNA_mismatch_repair_MutS-lik_N"/>
</dbReference>
<dbReference type="FunFam" id="1.10.1420.10:FF:000042">
    <property type="entry name" value="DNA mismatch repair protein Msh1"/>
    <property type="match status" value="1"/>
</dbReference>
<evidence type="ECO:0000256" key="2">
    <source>
        <dbReference type="ARBA" id="ARBA00022741"/>
    </source>
</evidence>
<dbReference type="SMART" id="SM00534">
    <property type="entry name" value="MUTSac"/>
    <property type="match status" value="1"/>
</dbReference>
<dbReference type="Pfam" id="PF00488">
    <property type="entry name" value="MutS_V"/>
    <property type="match status" value="1"/>
</dbReference>
<evidence type="ECO:0000256" key="6">
    <source>
        <dbReference type="ARBA" id="ARBA00023204"/>
    </source>
</evidence>
<dbReference type="FunFam" id="3.40.1170.10:FF:000010">
    <property type="entry name" value="DNA mismatch repair protein Msh1"/>
    <property type="match status" value="1"/>
</dbReference>
<dbReference type="GO" id="GO:0140664">
    <property type="term" value="F:ATP-dependent DNA damage sensor activity"/>
    <property type="evidence" value="ECO:0007669"/>
    <property type="project" value="InterPro"/>
</dbReference>
<evidence type="ECO:0000256" key="3">
    <source>
        <dbReference type="ARBA" id="ARBA00022763"/>
    </source>
</evidence>
<dbReference type="STRING" id="694270.A0A395T9X3"/>
<dbReference type="SMART" id="SM00533">
    <property type="entry name" value="MUTSd"/>
    <property type="match status" value="1"/>
</dbReference>
<dbReference type="SUPFAM" id="SSF53150">
    <property type="entry name" value="DNA repair protein MutS, domain II"/>
    <property type="match status" value="1"/>
</dbReference>
<evidence type="ECO:0000259" key="9">
    <source>
        <dbReference type="PROSITE" id="PS00486"/>
    </source>
</evidence>
<reference evidence="10 11" key="1">
    <citation type="journal article" date="2018" name="PLoS Pathog.">
        <title>Evolution of structural diversity of trichothecenes, a family of toxins produced by plant pathogenic and entomopathogenic fungi.</title>
        <authorList>
            <person name="Proctor R.H."/>
            <person name="McCormick S.P."/>
            <person name="Kim H.S."/>
            <person name="Cardoza R.E."/>
            <person name="Stanley A.M."/>
            <person name="Lindo L."/>
            <person name="Kelly A."/>
            <person name="Brown D.W."/>
            <person name="Lee T."/>
            <person name="Vaughan M.M."/>
            <person name="Alexander N.J."/>
            <person name="Busman M."/>
            <person name="Gutierrez S."/>
        </authorList>
    </citation>
    <scope>NUCLEOTIDE SEQUENCE [LARGE SCALE GENOMIC DNA]</scope>
    <source>
        <strain evidence="10 11">NRRL 20695</strain>
    </source>
</reference>
<dbReference type="EMBL" id="PXOG01000008">
    <property type="protein sequence ID" value="RGP81530.1"/>
    <property type="molecule type" value="Genomic_DNA"/>
</dbReference>
<dbReference type="InterPro" id="IPR007860">
    <property type="entry name" value="DNA_mmatch_repair_MutS_con_dom"/>
</dbReference>
<comment type="caution">
    <text evidence="10">The sequence shown here is derived from an EMBL/GenBank/DDBJ whole genome shotgun (WGS) entry which is preliminary data.</text>
</comment>
<dbReference type="Gene3D" id="3.40.50.300">
    <property type="entry name" value="P-loop containing nucleotide triphosphate hydrolases"/>
    <property type="match status" value="1"/>
</dbReference>
<gene>
    <name evidence="10" type="ORF">FLONG3_262</name>
</gene>
<dbReference type="InterPro" id="IPR036187">
    <property type="entry name" value="DNA_mismatch_repair_MutS_sf"/>
</dbReference>
<keyword evidence="7" id="KW-0175">Coiled coil</keyword>
<dbReference type="InterPro" id="IPR017261">
    <property type="entry name" value="DNA_mismatch_repair_MutS/MSH"/>
</dbReference>
<dbReference type="PIRSF" id="PIRSF037677">
    <property type="entry name" value="DNA_mis_repair_Msh6"/>
    <property type="match status" value="1"/>
</dbReference>
<evidence type="ECO:0000256" key="1">
    <source>
        <dbReference type="ARBA" id="ARBA00006271"/>
    </source>
</evidence>
<dbReference type="PROSITE" id="PS00486">
    <property type="entry name" value="DNA_MISMATCH_REPAIR_2"/>
    <property type="match status" value="1"/>
</dbReference>
<evidence type="ECO:0000313" key="11">
    <source>
        <dbReference type="Proteomes" id="UP000266234"/>
    </source>
</evidence>
<organism evidence="10 11">
    <name type="scientific">Fusarium longipes</name>
    <dbReference type="NCBI Taxonomy" id="694270"/>
    <lineage>
        <taxon>Eukaryota</taxon>
        <taxon>Fungi</taxon>
        <taxon>Dikarya</taxon>
        <taxon>Ascomycota</taxon>
        <taxon>Pezizomycotina</taxon>
        <taxon>Sordariomycetes</taxon>
        <taxon>Hypocreomycetidae</taxon>
        <taxon>Hypocreales</taxon>
        <taxon>Nectriaceae</taxon>
        <taxon>Fusarium</taxon>
    </lineage>
</organism>
<dbReference type="Pfam" id="PF05188">
    <property type="entry name" value="MutS_II"/>
    <property type="match status" value="1"/>
</dbReference>
<dbReference type="SUPFAM" id="SSF52540">
    <property type="entry name" value="P-loop containing nucleoside triphosphate hydrolases"/>
    <property type="match status" value="1"/>
</dbReference>
<dbReference type="AlphaFoldDB" id="A0A395T9X3"/>
<dbReference type="Proteomes" id="UP000266234">
    <property type="component" value="Unassembled WGS sequence"/>
</dbReference>
<dbReference type="GO" id="GO:0005739">
    <property type="term" value="C:mitochondrion"/>
    <property type="evidence" value="ECO:0007669"/>
    <property type="project" value="TreeGrafter"/>
</dbReference>
<dbReference type="GO" id="GO:0043504">
    <property type="term" value="P:mitochondrial DNA repair"/>
    <property type="evidence" value="ECO:0007669"/>
    <property type="project" value="TreeGrafter"/>
</dbReference>
<dbReference type="Pfam" id="PF01624">
    <property type="entry name" value="MutS_I"/>
    <property type="match status" value="1"/>
</dbReference>
<dbReference type="InterPro" id="IPR016151">
    <property type="entry name" value="DNA_mismatch_repair_MutS_N"/>
</dbReference>
<keyword evidence="6" id="KW-0234">DNA repair</keyword>
<dbReference type="PANTHER" id="PTHR11361">
    <property type="entry name" value="DNA MISMATCH REPAIR PROTEIN MUTS FAMILY MEMBER"/>
    <property type="match status" value="1"/>
</dbReference>
<feature type="domain" description="DNA mismatch repair proteins mutS family" evidence="9">
    <location>
        <begin position="873"/>
        <end position="889"/>
    </location>
</feature>
<keyword evidence="11" id="KW-1185">Reference proteome</keyword>
<name>A0A395T9X3_9HYPO</name>
<dbReference type="OrthoDB" id="2534523at2759"/>
<dbReference type="FunFam" id="3.40.50.300:FF:001238">
    <property type="entry name" value="DNA mismatch repair protein"/>
    <property type="match status" value="1"/>
</dbReference>
<keyword evidence="5" id="KW-0238">DNA-binding</keyword>
<feature type="coiled-coil region" evidence="7">
    <location>
        <begin position="614"/>
        <end position="641"/>
    </location>
</feature>
<dbReference type="GO" id="GO:0006298">
    <property type="term" value="P:mismatch repair"/>
    <property type="evidence" value="ECO:0007669"/>
    <property type="project" value="InterPro"/>
</dbReference>
<keyword evidence="2" id="KW-0547">Nucleotide-binding</keyword>
<dbReference type="GO" id="GO:0005524">
    <property type="term" value="F:ATP binding"/>
    <property type="evidence" value="ECO:0007669"/>
    <property type="project" value="UniProtKB-KW"/>
</dbReference>
<evidence type="ECO:0000256" key="5">
    <source>
        <dbReference type="ARBA" id="ARBA00023125"/>
    </source>
</evidence>
<dbReference type="GO" id="GO:0005634">
    <property type="term" value="C:nucleus"/>
    <property type="evidence" value="ECO:0007669"/>
    <property type="project" value="TreeGrafter"/>
</dbReference>
<dbReference type="InterPro" id="IPR007696">
    <property type="entry name" value="DNA_mismatch_repair_MutS_core"/>
</dbReference>
<dbReference type="SUPFAM" id="SSF55271">
    <property type="entry name" value="DNA repair protein MutS, domain I"/>
    <property type="match status" value="1"/>
</dbReference>
<dbReference type="InterPro" id="IPR000432">
    <property type="entry name" value="DNA_mismatch_repair_MutS_C"/>
</dbReference>
<proteinExistence type="inferred from homology"/>
<comment type="similarity">
    <text evidence="1">Belongs to the DNA mismatch repair MutS family.</text>
</comment>
<dbReference type="Pfam" id="PF05192">
    <property type="entry name" value="MutS_III"/>
    <property type="match status" value="1"/>
</dbReference>
<keyword evidence="3" id="KW-0227">DNA damage</keyword>
<dbReference type="PANTHER" id="PTHR11361:SF34">
    <property type="entry name" value="DNA MISMATCH REPAIR PROTEIN MSH1, MITOCHONDRIAL"/>
    <property type="match status" value="1"/>
</dbReference>
<sequence>MISQPARSYLRHLLIVPSKLGPKPVSPPPASSEASSPHNETTVPLPSPLPSLPQDPPAYPTVVLQARQNMLKFDNCVLLTRVGGFYELYFEHAEEFGPLLNIKVANKRTNAGLVSMAGFPFFQLDRFLKILVQDLNRHVAIAEEFPNSPSARVKSGGLMHDRRVTRIVTPGTLIDENFMDPYANNYVMAIHIDRNVTATEATTEIDNNIGRVPASDGGLAGHKSVSENGSAHLPPSAVGIGQGDGQFQGLQDAMPLGLAWLDLSTGHFCTQQANLVSLPAILSRLSPRELLLDQDLQAFPDHDVFALLAEYRHIISYAPRPHDTSLLDPASWAQMLESSLSEDEVDAFSSAEVHAAGFLLGYVKDQLQGMSMRLQPPLRHENVQIMAIDKNSLRALEIKQTFRDGVFRGSLLHAIRRTVTKSGARLLNEWLSAPSTSLELITGRQDLVALFIGDPSLGDSVTLLLRRSHDSQRLVQKFTLGRGDADDLLDLASTIDATKEIVDLLKKTNTPSRRAKSPCLTSMLSRINMTRPLKLAQRIRDAIDEEGIEMQHEAQDSETTQMLALADDVVQNEGSHDDAASLPKGKRKRSISIRDYYAEDNEAWIMKPTASPTLKRLHADLAALIQEKTALNENLRESLNAPSLSLKWTPGLGHIAHVKGKDVRNLVDVQALSSSRSTRSFHITEWTHLGQRLDQVRAQIRAEEQAVFHSLRELVVKNLVKLRRNAAVLDELDIATSFARLAQEQSLVRPVLNNTTNHTIVGGRHPTVEGGLFEQGRSFVRNDCLVGSPKDGRIWLITGPNMAGKSTFLRQNALITILAQIGCYVPASYAELGIVDAIFSRVGSADNLYQDQSTFMVEMLETAAILKQATPRSFVIMDEIGRGTTPEDGTAVAFACLHHLATVNQCRTLFATHFHSVADLAAADGLCATETGIVQTYCTNVVEDGQGGFFYNHRLQKGINRQSHALKVARLAGLPDRVINIARRVLENGHPTDIGFGRESQHVKTESGVRET</sequence>
<evidence type="ECO:0000256" key="7">
    <source>
        <dbReference type="SAM" id="Coils"/>
    </source>
</evidence>
<evidence type="ECO:0000256" key="4">
    <source>
        <dbReference type="ARBA" id="ARBA00022840"/>
    </source>
</evidence>
<dbReference type="Gene3D" id="1.10.1420.10">
    <property type="match status" value="3"/>
</dbReference>
<evidence type="ECO:0000313" key="10">
    <source>
        <dbReference type="EMBL" id="RGP81530.1"/>
    </source>
</evidence>
<keyword evidence="4" id="KW-0067">ATP-binding</keyword>
<accession>A0A395T9X3</accession>
<dbReference type="GO" id="GO:0030983">
    <property type="term" value="F:mismatched DNA binding"/>
    <property type="evidence" value="ECO:0007669"/>
    <property type="project" value="InterPro"/>
</dbReference>
<feature type="region of interest" description="Disordered" evidence="8">
    <location>
        <begin position="18"/>
        <end position="51"/>
    </location>
</feature>
<dbReference type="InterPro" id="IPR036678">
    <property type="entry name" value="MutS_con_dom_sf"/>
</dbReference>
<evidence type="ECO:0000256" key="8">
    <source>
        <dbReference type="SAM" id="MobiDB-lite"/>
    </source>
</evidence>
<dbReference type="Gene3D" id="3.30.420.110">
    <property type="entry name" value="MutS, connector domain"/>
    <property type="match status" value="1"/>
</dbReference>